<comment type="similarity">
    <text evidence="2">Belongs to the TfdA dioxygenase family.</text>
</comment>
<organism evidence="9 10">
    <name type="scientific">Pichia inconspicua</name>
    <dbReference type="NCBI Taxonomy" id="52247"/>
    <lineage>
        <taxon>Eukaryota</taxon>
        <taxon>Fungi</taxon>
        <taxon>Dikarya</taxon>
        <taxon>Ascomycota</taxon>
        <taxon>Saccharomycotina</taxon>
        <taxon>Pichiomycetes</taxon>
        <taxon>Pichiales</taxon>
        <taxon>Pichiaceae</taxon>
        <taxon>Pichia</taxon>
    </lineage>
</organism>
<evidence type="ECO:0000256" key="6">
    <source>
        <dbReference type="ARBA" id="ARBA00023004"/>
    </source>
</evidence>
<dbReference type="Gene3D" id="3.60.130.10">
    <property type="entry name" value="Clavaminate synthase-like"/>
    <property type="match status" value="1"/>
</dbReference>
<evidence type="ECO:0000313" key="9">
    <source>
        <dbReference type="EMBL" id="TID15791.1"/>
    </source>
</evidence>
<dbReference type="PANTHER" id="PTHR30468">
    <property type="entry name" value="ALPHA-KETOGLUTARATE-DEPENDENT SULFONATE DIOXYGENASE"/>
    <property type="match status" value="1"/>
</dbReference>
<protein>
    <recommendedName>
        <fullName evidence="8">TauD/TfdA-like domain-containing protein</fullName>
    </recommendedName>
</protein>
<dbReference type="OrthoDB" id="10257314at2759"/>
<dbReference type="GO" id="GO:0044273">
    <property type="term" value="P:sulfur compound catabolic process"/>
    <property type="evidence" value="ECO:0007669"/>
    <property type="project" value="TreeGrafter"/>
</dbReference>
<keyword evidence="5" id="KW-0560">Oxidoreductase</keyword>
<keyword evidence="6" id="KW-0408">Iron</keyword>
<sequence>MSTLTGRYHDGSIHFKKSQDEQSEDGVLTISKENLKKLKYPQWAPCWDPKDDHAFKNPEPFKHIDRGLFGDPEFKSLRENKDIKWKRVSPKLGLEIDGIQLSTLTDKQKDDLALLVETHGVIAFRNQNFKDQSFDEIKKWGEYFGPLHVHPTSGAPRGQPNFHMTFRRGSRLENEEFFQDKLNNITWHSDVTYETQTPALTLFAMLQTGESGGDTQFLDLIEIYERLSPLMKNLIDGLQAVHTSKDQAASAKSQGGIERKETIDSIHPVVRYHPVLKKKGLFIHRGFTRKIVGLKTEESDSLLLFLIKHIETCLDAHVRMNWDENTVVVWDNRRVLHTRTLDWDSEETRHAFRLTTLGERPIGSEKEYNDWTPELEKENIKLTSYKLGLSPAEYDEEFIKNKI</sequence>
<comment type="cofactor">
    <cofactor evidence="1">
        <name>Fe(2+)</name>
        <dbReference type="ChEBI" id="CHEBI:29033"/>
    </cofactor>
</comment>
<name>A0A4T0WWV6_9ASCO</name>
<dbReference type="InterPro" id="IPR003819">
    <property type="entry name" value="TauD/TfdA-like"/>
</dbReference>
<proteinExistence type="inferred from homology"/>
<feature type="region of interest" description="Disordered" evidence="7">
    <location>
        <begin position="1"/>
        <end position="26"/>
    </location>
</feature>
<feature type="domain" description="TauD/TfdA-like" evidence="8">
    <location>
        <begin position="88"/>
        <end position="355"/>
    </location>
</feature>
<evidence type="ECO:0000313" key="10">
    <source>
        <dbReference type="Proteomes" id="UP000307173"/>
    </source>
</evidence>
<dbReference type="SUPFAM" id="SSF51197">
    <property type="entry name" value="Clavaminate synthase-like"/>
    <property type="match status" value="1"/>
</dbReference>
<accession>A0A4T0WWV6</accession>
<dbReference type="STRING" id="52247.A0A4T0WWV6"/>
<keyword evidence="4" id="KW-0223">Dioxygenase</keyword>
<dbReference type="EMBL" id="SELW01000652">
    <property type="protein sequence ID" value="TID15791.1"/>
    <property type="molecule type" value="Genomic_DNA"/>
</dbReference>
<evidence type="ECO:0000256" key="3">
    <source>
        <dbReference type="ARBA" id="ARBA00022723"/>
    </source>
</evidence>
<evidence type="ECO:0000259" key="8">
    <source>
        <dbReference type="Pfam" id="PF02668"/>
    </source>
</evidence>
<keyword evidence="10" id="KW-1185">Reference proteome</keyword>
<dbReference type="Pfam" id="PF02668">
    <property type="entry name" value="TauD"/>
    <property type="match status" value="1"/>
</dbReference>
<dbReference type="GO" id="GO:0005737">
    <property type="term" value="C:cytoplasm"/>
    <property type="evidence" value="ECO:0007669"/>
    <property type="project" value="TreeGrafter"/>
</dbReference>
<dbReference type="FunFam" id="3.60.130.10:FF:000003">
    <property type="entry name" value="Alpha-ketoglutarate-dependent taurine dioxygenase"/>
    <property type="match status" value="1"/>
</dbReference>
<feature type="compositionally biased region" description="Basic and acidic residues" evidence="7">
    <location>
        <begin position="7"/>
        <end position="20"/>
    </location>
</feature>
<dbReference type="InterPro" id="IPR051323">
    <property type="entry name" value="AtsK-like"/>
</dbReference>
<dbReference type="PANTHER" id="PTHR30468:SF1">
    <property type="entry name" value="ALPHA-KETOGLUTARATE-DEPENDENT SULFONATE DIOXYGENASE"/>
    <property type="match status" value="1"/>
</dbReference>
<evidence type="ECO:0000256" key="1">
    <source>
        <dbReference type="ARBA" id="ARBA00001954"/>
    </source>
</evidence>
<dbReference type="Proteomes" id="UP000307173">
    <property type="component" value="Unassembled WGS sequence"/>
</dbReference>
<keyword evidence="3" id="KW-0479">Metal-binding</keyword>
<reference evidence="9 10" key="1">
    <citation type="journal article" date="2019" name="Front. Genet.">
        <title>Whole-Genome Sequencing of the Opportunistic Yeast Pathogen Candida inconspicua Uncovers Its Hybrid Origin.</title>
        <authorList>
            <person name="Mixao V."/>
            <person name="Hansen A.P."/>
            <person name="Saus E."/>
            <person name="Boekhout T."/>
            <person name="Lass-Florl C."/>
            <person name="Gabaldon T."/>
        </authorList>
    </citation>
    <scope>NUCLEOTIDE SEQUENCE [LARGE SCALE GENOMIC DNA]</scope>
    <source>
        <strain evidence="9 10">CBS 180</strain>
    </source>
</reference>
<evidence type="ECO:0000256" key="7">
    <source>
        <dbReference type="SAM" id="MobiDB-lite"/>
    </source>
</evidence>
<dbReference type="InterPro" id="IPR042098">
    <property type="entry name" value="TauD-like_sf"/>
</dbReference>
<gene>
    <name evidence="9" type="ORF">CANINC_004320</name>
</gene>
<evidence type="ECO:0000256" key="2">
    <source>
        <dbReference type="ARBA" id="ARBA00005896"/>
    </source>
</evidence>
<evidence type="ECO:0000256" key="5">
    <source>
        <dbReference type="ARBA" id="ARBA00023002"/>
    </source>
</evidence>
<dbReference type="AlphaFoldDB" id="A0A4T0WWV6"/>
<dbReference type="GO" id="GO:0046872">
    <property type="term" value="F:metal ion binding"/>
    <property type="evidence" value="ECO:0007669"/>
    <property type="project" value="UniProtKB-KW"/>
</dbReference>
<dbReference type="GO" id="GO:0000907">
    <property type="term" value="F:sulfonate dioxygenase activity"/>
    <property type="evidence" value="ECO:0007669"/>
    <property type="project" value="TreeGrafter"/>
</dbReference>
<evidence type="ECO:0000256" key="4">
    <source>
        <dbReference type="ARBA" id="ARBA00022964"/>
    </source>
</evidence>
<comment type="caution">
    <text evidence="9">The sequence shown here is derived from an EMBL/GenBank/DDBJ whole genome shotgun (WGS) entry which is preliminary data.</text>
</comment>